<evidence type="ECO:0000256" key="1">
    <source>
        <dbReference type="ARBA" id="ARBA00022441"/>
    </source>
</evidence>
<dbReference type="KEGG" id="smo:SELMODRAFT_441635"/>
<dbReference type="SMART" id="SM00612">
    <property type="entry name" value="Kelch"/>
    <property type="match status" value="2"/>
</dbReference>
<name>D8RLJ3_SELML</name>
<gene>
    <name evidence="4" type="ORF">SELMODRAFT_441635</name>
</gene>
<organism evidence="5">
    <name type="scientific">Selaginella moellendorffii</name>
    <name type="common">Spikemoss</name>
    <dbReference type="NCBI Taxonomy" id="88036"/>
    <lineage>
        <taxon>Eukaryota</taxon>
        <taxon>Viridiplantae</taxon>
        <taxon>Streptophyta</taxon>
        <taxon>Embryophyta</taxon>
        <taxon>Tracheophyta</taxon>
        <taxon>Lycopodiopsida</taxon>
        <taxon>Selaginellales</taxon>
        <taxon>Selaginellaceae</taxon>
        <taxon>Selaginella</taxon>
    </lineage>
</organism>
<dbReference type="PANTHER" id="PTHR46344:SF19">
    <property type="entry name" value="F-BOX DOMAIN-CONTAINING PROTEIN"/>
    <property type="match status" value="1"/>
</dbReference>
<dbReference type="InterPro" id="IPR015915">
    <property type="entry name" value="Kelch-typ_b-propeller"/>
</dbReference>
<dbReference type="SUPFAM" id="SSF117281">
    <property type="entry name" value="Kelch motif"/>
    <property type="match status" value="1"/>
</dbReference>
<dbReference type="Pfam" id="PF00646">
    <property type="entry name" value="F-box"/>
    <property type="match status" value="1"/>
</dbReference>
<dbReference type="EMBL" id="GL377583">
    <property type="protein sequence ID" value="EFJ26928.1"/>
    <property type="molecule type" value="Genomic_DNA"/>
</dbReference>
<dbReference type="HOGENOM" id="CLU_1252474_0_0_1"/>
<dbReference type="AlphaFoldDB" id="D8RLJ3"/>
<evidence type="ECO:0000256" key="2">
    <source>
        <dbReference type="ARBA" id="ARBA00022737"/>
    </source>
</evidence>
<dbReference type="Gramene" id="EFJ26928">
    <property type="protein sequence ID" value="EFJ26928"/>
    <property type="gene ID" value="SELMODRAFT_441635"/>
</dbReference>
<reference evidence="4 5" key="1">
    <citation type="journal article" date="2011" name="Science">
        <title>The Selaginella genome identifies genetic changes associated with the evolution of vascular plants.</title>
        <authorList>
            <person name="Banks J.A."/>
            <person name="Nishiyama T."/>
            <person name="Hasebe M."/>
            <person name="Bowman J.L."/>
            <person name="Gribskov M."/>
            <person name="dePamphilis C."/>
            <person name="Albert V.A."/>
            <person name="Aono N."/>
            <person name="Aoyama T."/>
            <person name="Ambrose B.A."/>
            <person name="Ashton N.W."/>
            <person name="Axtell M.J."/>
            <person name="Barker E."/>
            <person name="Barker M.S."/>
            <person name="Bennetzen J.L."/>
            <person name="Bonawitz N.D."/>
            <person name="Chapple C."/>
            <person name="Cheng C."/>
            <person name="Correa L.G."/>
            <person name="Dacre M."/>
            <person name="DeBarry J."/>
            <person name="Dreyer I."/>
            <person name="Elias M."/>
            <person name="Engstrom E.M."/>
            <person name="Estelle M."/>
            <person name="Feng L."/>
            <person name="Finet C."/>
            <person name="Floyd S.K."/>
            <person name="Frommer W.B."/>
            <person name="Fujita T."/>
            <person name="Gramzow L."/>
            <person name="Gutensohn M."/>
            <person name="Harholt J."/>
            <person name="Hattori M."/>
            <person name="Heyl A."/>
            <person name="Hirai T."/>
            <person name="Hiwatashi Y."/>
            <person name="Ishikawa M."/>
            <person name="Iwata M."/>
            <person name="Karol K.G."/>
            <person name="Koehler B."/>
            <person name="Kolukisaoglu U."/>
            <person name="Kubo M."/>
            <person name="Kurata T."/>
            <person name="Lalonde S."/>
            <person name="Li K."/>
            <person name="Li Y."/>
            <person name="Litt A."/>
            <person name="Lyons E."/>
            <person name="Manning G."/>
            <person name="Maruyama T."/>
            <person name="Michael T.P."/>
            <person name="Mikami K."/>
            <person name="Miyazaki S."/>
            <person name="Morinaga S."/>
            <person name="Murata T."/>
            <person name="Mueller-Roeber B."/>
            <person name="Nelson D.R."/>
            <person name="Obara M."/>
            <person name="Oguri Y."/>
            <person name="Olmstead R.G."/>
            <person name="Onodera N."/>
            <person name="Petersen B.L."/>
            <person name="Pils B."/>
            <person name="Prigge M."/>
            <person name="Rensing S.A."/>
            <person name="Riano-Pachon D.M."/>
            <person name="Roberts A.W."/>
            <person name="Sato Y."/>
            <person name="Scheller H.V."/>
            <person name="Schulz B."/>
            <person name="Schulz C."/>
            <person name="Shakirov E.V."/>
            <person name="Shibagaki N."/>
            <person name="Shinohara N."/>
            <person name="Shippen D.E."/>
            <person name="Soerensen I."/>
            <person name="Sotooka R."/>
            <person name="Sugimoto N."/>
            <person name="Sugita M."/>
            <person name="Sumikawa N."/>
            <person name="Tanurdzic M."/>
            <person name="Theissen G."/>
            <person name="Ulvskov P."/>
            <person name="Wakazuki S."/>
            <person name="Weng J.K."/>
            <person name="Willats W.W."/>
            <person name="Wipf D."/>
            <person name="Wolf P.G."/>
            <person name="Yang L."/>
            <person name="Zimmer A.D."/>
            <person name="Zhu Q."/>
            <person name="Mitros T."/>
            <person name="Hellsten U."/>
            <person name="Loque D."/>
            <person name="Otillar R."/>
            <person name="Salamov A."/>
            <person name="Schmutz J."/>
            <person name="Shapiro H."/>
            <person name="Lindquist E."/>
            <person name="Lucas S."/>
            <person name="Rokhsar D."/>
            <person name="Grigoriev I.V."/>
        </authorList>
    </citation>
    <scope>NUCLEOTIDE SEQUENCE [LARGE SCALE GENOMIC DNA]</scope>
</reference>
<dbReference type="Proteomes" id="UP000001514">
    <property type="component" value="Unassembled WGS sequence"/>
</dbReference>
<evidence type="ECO:0000259" key="3">
    <source>
        <dbReference type="Pfam" id="PF00646"/>
    </source>
</evidence>
<keyword evidence="5" id="KW-1185">Reference proteome</keyword>
<dbReference type="InterPro" id="IPR036047">
    <property type="entry name" value="F-box-like_dom_sf"/>
</dbReference>
<sequence>MATTLIPGLDDDAAYQCLLRVTLPSHGQMRQVSRAWRNLVSSAKFYDDRSAQGLDEEWLVATVMLRQETLIMAFNPNSAKKAWMILPPPPQHIHGIAGFECKALGGKLYLLGGWRGKKLVSVFDSHTNRWSAAAPMLCPRAHCASAAMEGRLYVVGGNLMGKGLDAEVYDPVEDRWEPLPQSPSPETIAFHIAIVVDRTKMAVFSRGGVGATLNLRRRHPSSLMYMYQLLLYKDVG</sequence>
<feature type="domain" description="F-box" evidence="3">
    <location>
        <begin position="8"/>
        <end position="46"/>
    </location>
</feature>
<accession>D8RLJ3</accession>
<dbReference type="PANTHER" id="PTHR46344">
    <property type="entry name" value="OS02G0202900 PROTEIN"/>
    <property type="match status" value="1"/>
</dbReference>
<dbReference type="eggNOG" id="KOG1072">
    <property type="taxonomic scope" value="Eukaryota"/>
</dbReference>
<dbReference type="STRING" id="88036.D8RLJ3"/>
<proteinExistence type="predicted"/>
<dbReference type="SUPFAM" id="SSF81383">
    <property type="entry name" value="F-box domain"/>
    <property type="match status" value="1"/>
</dbReference>
<keyword evidence="2" id="KW-0677">Repeat</keyword>
<evidence type="ECO:0000313" key="5">
    <source>
        <dbReference type="Proteomes" id="UP000001514"/>
    </source>
</evidence>
<dbReference type="InParanoid" id="D8RLJ3"/>
<dbReference type="OMA" id="AWMILPP"/>
<dbReference type="InterPro" id="IPR001810">
    <property type="entry name" value="F-box_dom"/>
</dbReference>
<dbReference type="InterPro" id="IPR006652">
    <property type="entry name" value="Kelch_1"/>
</dbReference>
<dbReference type="Gene3D" id="2.120.10.80">
    <property type="entry name" value="Kelch-type beta propeller"/>
    <property type="match status" value="1"/>
</dbReference>
<evidence type="ECO:0000313" key="4">
    <source>
        <dbReference type="EMBL" id="EFJ26928.1"/>
    </source>
</evidence>
<dbReference type="CDD" id="cd22152">
    <property type="entry name" value="F-box_AtAFR-like"/>
    <property type="match status" value="1"/>
</dbReference>
<dbReference type="Pfam" id="PF01344">
    <property type="entry name" value="Kelch_1"/>
    <property type="match status" value="2"/>
</dbReference>
<protein>
    <recommendedName>
        <fullName evidence="3">F-box domain-containing protein</fullName>
    </recommendedName>
</protein>
<keyword evidence="1" id="KW-0880">Kelch repeat</keyword>